<keyword evidence="5" id="KW-1185">Reference proteome</keyword>
<protein>
    <submittedName>
        <fullName evidence="4">Glycosyltransferase</fullName>
    </submittedName>
</protein>
<evidence type="ECO:0000313" key="4">
    <source>
        <dbReference type="EMBL" id="MYL26706.1"/>
    </source>
</evidence>
<dbReference type="AlphaFoldDB" id="A0A9X4YBK0"/>
<dbReference type="InterPro" id="IPR001296">
    <property type="entry name" value="Glyco_trans_1"/>
</dbReference>
<dbReference type="SUPFAM" id="SSF53335">
    <property type="entry name" value="S-adenosyl-L-methionine-dependent methyltransferases"/>
    <property type="match status" value="1"/>
</dbReference>
<name>A0A9X4YBK0_9GAMM</name>
<reference evidence="4 5" key="1">
    <citation type="submission" date="2019-11" db="EMBL/GenBank/DDBJ databases">
        <title>Genome sequences of 17 halophilic strains isolated from different environments.</title>
        <authorList>
            <person name="Furrow R.E."/>
        </authorList>
    </citation>
    <scope>NUCLEOTIDE SEQUENCE [LARGE SCALE GENOMIC DNA]</scope>
    <source>
        <strain evidence="4 5">22507_15_FS</strain>
    </source>
</reference>
<dbReference type="GO" id="GO:0009103">
    <property type="term" value="P:lipopolysaccharide biosynthetic process"/>
    <property type="evidence" value="ECO:0007669"/>
    <property type="project" value="TreeGrafter"/>
</dbReference>
<dbReference type="GO" id="GO:0016757">
    <property type="term" value="F:glycosyltransferase activity"/>
    <property type="evidence" value="ECO:0007669"/>
    <property type="project" value="InterPro"/>
</dbReference>
<dbReference type="Pfam" id="PF00534">
    <property type="entry name" value="Glycos_transf_1"/>
    <property type="match status" value="1"/>
</dbReference>
<keyword evidence="1" id="KW-0808">Transferase</keyword>
<dbReference type="PANTHER" id="PTHR46401">
    <property type="entry name" value="GLYCOSYLTRANSFERASE WBBK-RELATED"/>
    <property type="match status" value="1"/>
</dbReference>
<evidence type="ECO:0000313" key="5">
    <source>
        <dbReference type="Proteomes" id="UP000460751"/>
    </source>
</evidence>
<dbReference type="InterPro" id="IPR029063">
    <property type="entry name" value="SAM-dependent_MTases_sf"/>
</dbReference>
<comment type="caution">
    <text evidence="4">The sequence shown here is derived from an EMBL/GenBank/DDBJ whole genome shotgun (WGS) entry which is preliminary data.</text>
</comment>
<dbReference type="CDD" id="cd03801">
    <property type="entry name" value="GT4_PimA-like"/>
    <property type="match status" value="1"/>
</dbReference>
<evidence type="ECO:0000259" key="3">
    <source>
        <dbReference type="Pfam" id="PF13439"/>
    </source>
</evidence>
<organism evidence="4 5">
    <name type="scientific">Vreelandella halophila</name>
    <dbReference type="NCBI Taxonomy" id="86177"/>
    <lineage>
        <taxon>Bacteria</taxon>
        <taxon>Pseudomonadati</taxon>
        <taxon>Pseudomonadota</taxon>
        <taxon>Gammaproteobacteria</taxon>
        <taxon>Oceanospirillales</taxon>
        <taxon>Halomonadaceae</taxon>
        <taxon>Vreelandella</taxon>
    </lineage>
</organism>
<gene>
    <name evidence="4" type="ORF">GLW01_07840</name>
</gene>
<dbReference type="OrthoDB" id="4611853at2"/>
<sequence>MANSEHALTFIVPGDPGQRTGGYGYVRELAGALEARGWSVRIEGLSGRFPIADDRARKAMEQCLQRLPEGASVVIDGLALGGLPETIARHAQRLRLTALIHHPLALETGLPDESRAHLFDSERRALASMASVVTTSQSTARELAAYGVQEASVTVAPPGVAMAQLPEPCKPRNRGTTLELLCVAHLAPRKGQDILAAALAPFAGENWHLTLAGSTTRNPDFTARLHGMLAQYGLTDRVTLTGELEGETLTRLWQHAHGFILPARYEGYGMVIAEALAAGLPVLSSDGGALAETANRPGIRLHPAGDHTALRDHIHAWLNHPDQLHSQARAACGSARSLRSWSMTAREFEGALKTRRPEQGSAVFEADWLGLRERADHKARSERLTTRLRDRIATRPTPLAICDLGAGTGSNQRYLAPRLPDPQQWLMVEPDPALAPTIHQPQVGKGTTTHWWQKQITATNLNEVIPGEVDLITASALLDLMSREWLEALAATAAHRHKPLLMALNYCGNFELQPSDSYDQLLRKTVNEHQHRDKGTGSAAGPDATRILSQALTAHGFEVLTDPSPWELDHRDPHLQQVLMAGWCQAAREQAPGDQSAIDRWQGQRNAQARSGQLRIRVDHLDLLALPPSEARQP</sequence>
<feature type="domain" description="Glycosyltransferase subfamily 4-like N-terminal" evidence="3">
    <location>
        <begin position="86"/>
        <end position="161"/>
    </location>
</feature>
<dbReference type="Pfam" id="PF13439">
    <property type="entry name" value="Glyco_transf_4"/>
    <property type="match status" value="1"/>
</dbReference>
<accession>A0A9X4YBK0</accession>
<dbReference type="RefSeq" id="WP_160898720.1">
    <property type="nucleotide sequence ID" value="NZ_WMEX01000004.1"/>
</dbReference>
<feature type="domain" description="Glycosyl transferase family 1" evidence="2">
    <location>
        <begin position="174"/>
        <end position="330"/>
    </location>
</feature>
<evidence type="ECO:0000256" key="1">
    <source>
        <dbReference type="ARBA" id="ARBA00022679"/>
    </source>
</evidence>
<dbReference type="InterPro" id="IPR028098">
    <property type="entry name" value="Glyco_trans_4-like_N"/>
</dbReference>
<dbReference type="Gene3D" id="3.40.50.150">
    <property type="entry name" value="Vaccinia Virus protein VP39"/>
    <property type="match status" value="1"/>
</dbReference>
<proteinExistence type="predicted"/>
<dbReference type="SUPFAM" id="SSF53756">
    <property type="entry name" value="UDP-Glycosyltransferase/glycogen phosphorylase"/>
    <property type="match status" value="1"/>
</dbReference>
<evidence type="ECO:0000259" key="2">
    <source>
        <dbReference type="Pfam" id="PF00534"/>
    </source>
</evidence>
<dbReference type="Proteomes" id="UP000460751">
    <property type="component" value="Unassembled WGS sequence"/>
</dbReference>
<dbReference type="Gene3D" id="3.40.50.2000">
    <property type="entry name" value="Glycogen Phosphorylase B"/>
    <property type="match status" value="2"/>
</dbReference>
<dbReference type="PANTHER" id="PTHR46401:SF2">
    <property type="entry name" value="GLYCOSYLTRANSFERASE WBBK-RELATED"/>
    <property type="match status" value="1"/>
</dbReference>
<dbReference type="EMBL" id="WMEX01000004">
    <property type="protein sequence ID" value="MYL26706.1"/>
    <property type="molecule type" value="Genomic_DNA"/>
</dbReference>